<keyword evidence="1" id="KW-0812">Transmembrane</keyword>
<dbReference type="SMART" id="SM00331">
    <property type="entry name" value="PP2C_SIG"/>
    <property type="match status" value="1"/>
</dbReference>
<proteinExistence type="predicted"/>
<name>A0A6J7DMT8_9ZZZZ</name>
<dbReference type="PROSITE" id="PS51746">
    <property type="entry name" value="PPM_2"/>
    <property type="match status" value="1"/>
</dbReference>
<evidence type="ECO:0000256" key="1">
    <source>
        <dbReference type="SAM" id="Phobius"/>
    </source>
</evidence>
<dbReference type="AlphaFoldDB" id="A0A6J7DMT8"/>
<dbReference type="EMBL" id="CAFBLN010000031">
    <property type="protein sequence ID" value="CAB4871836.1"/>
    <property type="molecule type" value="Genomic_DNA"/>
</dbReference>
<dbReference type="GO" id="GO:0004722">
    <property type="term" value="F:protein serine/threonine phosphatase activity"/>
    <property type="evidence" value="ECO:0007669"/>
    <property type="project" value="InterPro"/>
</dbReference>
<feature type="transmembrane region" description="Helical" evidence="1">
    <location>
        <begin position="283"/>
        <end position="309"/>
    </location>
</feature>
<dbReference type="InterPro" id="IPR015655">
    <property type="entry name" value="PP2C"/>
</dbReference>
<gene>
    <name evidence="3" type="ORF">UFOPK3381_00852</name>
</gene>
<reference evidence="3" key="1">
    <citation type="submission" date="2020-05" db="EMBL/GenBank/DDBJ databases">
        <authorList>
            <person name="Chiriac C."/>
            <person name="Salcher M."/>
            <person name="Ghai R."/>
            <person name="Kavagutti S V."/>
        </authorList>
    </citation>
    <scope>NUCLEOTIDE SEQUENCE</scope>
</reference>
<keyword evidence="1" id="KW-1133">Transmembrane helix</keyword>
<accession>A0A6J7DMT8</accession>
<protein>
    <submittedName>
        <fullName evidence="3">Unannotated protein</fullName>
    </submittedName>
</protein>
<dbReference type="InterPro" id="IPR036457">
    <property type="entry name" value="PPM-type-like_dom_sf"/>
</dbReference>
<dbReference type="PANTHER" id="PTHR13832:SF827">
    <property type="entry name" value="PROTEIN PHOSPHATASE 1L"/>
    <property type="match status" value="1"/>
</dbReference>
<keyword evidence="1" id="KW-0472">Membrane</keyword>
<dbReference type="InterPro" id="IPR001932">
    <property type="entry name" value="PPM-type_phosphatase-like_dom"/>
</dbReference>
<evidence type="ECO:0000259" key="2">
    <source>
        <dbReference type="PROSITE" id="PS51746"/>
    </source>
</evidence>
<dbReference type="PANTHER" id="PTHR13832">
    <property type="entry name" value="PROTEIN PHOSPHATASE 2C"/>
    <property type="match status" value="1"/>
</dbReference>
<dbReference type="SMART" id="SM00332">
    <property type="entry name" value="PP2Cc"/>
    <property type="match status" value="1"/>
</dbReference>
<dbReference type="Gene3D" id="3.60.40.10">
    <property type="entry name" value="PPM-type phosphatase domain"/>
    <property type="match status" value="1"/>
</dbReference>
<dbReference type="CDD" id="cd00143">
    <property type="entry name" value="PP2Cc"/>
    <property type="match status" value="1"/>
</dbReference>
<dbReference type="SUPFAM" id="SSF81606">
    <property type="entry name" value="PP2C-like"/>
    <property type="match status" value="1"/>
</dbReference>
<sequence length="390" mass="41943">MTTWRSAYNTNVGLVREANEDAVVVTDQVVIVADGMGGHAAGEVASELAVSIFARVIKENRSLAGLNTALHAVNEAILHDAVAHPERAGMGTTLTAVVPVAYEDGSALAWVNIGDSRLYQLRDGVIRQVTEDHSVAEEWVREGRISKEEAAVHPRRHQLTRVLGMEEALDGDTGVLSVRVGDRLLLCSDGLTNEVSDTELVELASAPITLDDAVASLVARACANGGHDNITVALLEVESVSVDVPQIAVTPSGVMAIPARQSTTARSSETVMRRRRRTLPRWITWRTGIFTSALAGLVAAVFVILGWFASASYYLGDNQGLIAVYQGQPNGFLWFHPKEVFVTSFKSAELRPGDARELKKNIAESSLSAAIRHADNMHSAWLATQPVVAP</sequence>
<feature type="domain" description="PPM-type phosphatase" evidence="2">
    <location>
        <begin position="5"/>
        <end position="237"/>
    </location>
</feature>
<dbReference type="Pfam" id="PF13672">
    <property type="entry name" value="PP2C_2"/>
    <property type="match status" value="1"/>
</dbReference>
<dbReference type="NCBIfam" id="NF033484">
    <property type="entry name" value="Stp1_PP2C_phos"/>
    <property type="match status" value="1"/>
</dbReference>
<organism evidence="3">
    <name type="scientific">freshwater metagenome</name>
    <dbReference type="NCBI Taxonomy" id="449393"/>
    <lineage>
        <taxon>unclassified sequences</taxon>
        <taxon>metagenomes</taxon>
        <taxon>ecological metagenomes</taxon>
    </lineage>
</organism>
<evidence type="ECO:0000313" key="3">
    <source>
        <dbReference type="EMBL" id="CAB4871836.1"/>
    </source>
</evidence>